<dbReference type="RefSeq" id="WP_394829652.1">
    <property type="nucleotide sequence ID" value="NZ_CP089984.1"/>
</dbReference>
<reference evidence="1 2" key="1">
    <citation type="submission" date="2021-12" db="EMBL/GenBank/DDBJ databases">
        <title>Discovery of the Pendulisporaceae a myxobacterial family with distinct sporulation behavior and unique specialized metabolism.</title>
        <authorList>
            <person name="Garcia R."/>
            <person name="Popoff A."/>
            <person name="Bader C.D."/>
            <person name="Loehr J."/>
            <person name="Walesch S."/>
            <person name="Walt C."/>
            <person name="Boldt J."/>
            <person name="Bunk B."/>
            <person name="Haeckl F.J.F.P.J."/>
            <person name="Gunesch A.P."/>
            <person name="Birkelbach J."/>
            <person name="Nuebel U."/>
            <person name="Pietschmann T."/>
            <person name="Bach T."/>
            <person name="Mueller R."/>
        </authorList>
    </citation>
    <scope>NUCLEOTIDE SEQUENCE [LARGE SCALE GENOMIC DNA]</scope>
    <source>
        <strain evidence="1 2">MSr11954</strain>
    </source>
</reference>
<accession>A0ABZ2MC09</accession>
<dbReference type="EMBL" id="CP089984">
    <property type="protein sequence ID" value="WXB20052.1"/>
    <property type="molecule type" value="Genomic_DNA"/>
</dbReference>
<name>A0ABZ2MC09_9BACT</name>
<evidence type="ECO:0000313" key="2">
    <source>
        <dbReference type="Proteomes" id="UP001370348"/>
    </source>
</evidence>
<evidence type="ECO:0000313" key="1">
    <source>
        <dbReference type="EMBL" id="WXB20052.1"/>
    </source>
</evidence>
<dbReference type="Proteomes" id="UP001370348">
    <property type="component" value="Chromosome"/>
</dbReference>
<keyword evidence="2" id="KW-1185">Reference proteome</keyword>
<sequence>MHTTPWFEWILANRPPLTYRLHSFHCFTTKKSNRRTADILLLSSCDVRGEVRFFTIPRVAR</sequence>
<organism evidence="1 2">
    <name type="scientific">Pendulispora albinea</name>
    <dbReference type="NCBI Taxonomy" id="2741071"/>
    <lineage>
        <taxon>Bacteria</taxon>
        <taxon>Pseudomonadati</taxon>
        <taxon>Myxococcota</taxon>
        <taxon>Myxococcia</taxon>
        <taxon>Myxococcales</taxon>
        <taxon>Sorangiineae</taxon>
        <taxon>Pendulisporaceae</taxon>
        <taxon>Pendulispora</taxon>
    </lineage>
</organism>
<protein>
    <submittedName>
        <fullName evidence="1">Uncharacterized protein</fullName>
    </submittedName>
</protein>
<gene>
    <name evidence="1" type="ORF">LZC94_22860</name>
</gene>
<proteinExistence type="predicted"/>